<dbReference type="InterPro" id="IPR036188">
    <property type="entry name" value="FAD/NAD-bd_sf"/>
</dbReference>
<dbReference type="EMBL" id="JBHDIY010000002">
    <property type="protein sequence ID" value="MFL4469460.1"/>
    <property type="molecule type" value="Genomic_DNA"/>
</dbReference>
<organism evidence="3 4">
    <name type="scientific">Tateyamaria armeniaca</name>
    <dbReference type="NCBI Taxonomy" id="2518930"/>
    <lineage>
        <taxon>Bacteria</taxon>
        <taxon>Pseudomonadati</taxon>
        <taxon>Pseudomonadota</taxon>
        <taxon>Alphaproteobacteria</taxon>
        <taxon>Rhodobacterales</taxon>
        <taxon>Roseobacteraceae</taxon>
        <taxon>Tateyamaria</taxon>
    </lineage>
</organism>
<proteinExistence type="predicted"/>
<evidence type="ECO:0000313" key="4">
    <source>
        <dbReference type="Proteomes" id="UP001627408"/>
    </source>
</evidence>
<keyword evidence="4" id="KW-1185">Reference proteome</keyword>
<dbReference type="Proteomes" id="UP001627408">
    <property type="component" value="Unassembled WGS sequence"/>
</dbReference>
<keyword evidence="1 3" id="KW-0560">Oxidoreductase</keyword>
<evidence type="ECO:0000313" key="3">
    <source>
        <dbReference type="EMBL" id="MFL4469460.1"/>
    </source>
</evidence>
<name>A0ABW8URF1_9RHOB</name>
<dbReference type="Gene3D" id="3.30.9.10">
    <property type="entry name" value="D-Amino Acid Oxidase, subunit A, domain 2"/>
    <property type="match status" value="1"/>
</dbReference>
<dbReference type="SUPFAM" id="SSF51905">
    <property type="entry name" value="FAD/NAD(P)-binding domain"/>
    <property type="match status" value="1"/>
</dbReference>
<dbReference type="Pfam" id="PF01266">
    <property type="entry name" value="DAO"/>
    <property type="match status" value="1"/>
</dbReference>
<dbReference type="RefSeq" id="WP_407591308.1">
    <property type="nucleotide sequence ID" value="NZ_JBHDIY010000002.1"/>
</dbReference>
<comment type="caution">
    <text evidence="3">The sequence shown here is derived from an EMBL/GenBank/DDBJ whole genome shotgun (WGS) entry which is preliminary data.</text>
</comment>
<evidence type="ECO:0000256" key="1">
    <source>
        <dbReference type="ARBA" id="ARBA00023002"/>
    </source>
</evidence>
<accession>A0ABW8URF1</accession>
<dbReference type="InterPro" id="IPR006076">
    <property type="entry name" value="FAD-dep_OxRdtase"/>
</dbReference>
<dbReference type="GO" id="GO:0016491">
    <property type="term" value="F:oxidoreductase activity"/>
    <property type="evidence" value="ECO:0007669"/>
    <property type="project" value="UniProtKB-KW"/>
</dbReference>
<feature type="domain" description="FAD dependent oxidoreductase" evidence="2">
    <location>
        <begin position="39"/>
        <end position="395"/>
    </location>
</feature>
<dbReference type="EC" id="1.-.-.-" evidence="3"/>
<sequence>MKRIFFQYAYGNGPRSECWWDTMAEIAANSVLKGEISCDVVIVGAGFTGLSAAYHLARAGASVAILEANSVGWGASGRNGGFCCLGGAKASDAALDRRVGQAGRIEWRQTEKAAVALVDTLLSDLALDVDRHSMGETCLAHRPRDARSFDRQCARVEENYGVTPDVLASDELSSAGMSGPFHGAMTIPVGFALNPRKFVAGMLAAAVSEGARVFDQSAVTKIDSDGVSTALGRVSAKQVILATNGYSSEDVPPAMAGRYMPAQSTVIVTRPLEEAELAAQGWTSDQMAYDSRNLLHYFRLMPDRRFLFGMRGGILSSDRSEAASRARVIRDFRNMFPAWADVAIPHVWSGLVCLTRGLVPFAGPLGKHPNVLAGFAYHGNGVAMGTHTGKVLAELALGQKPDLYPRVMKDPARRFPLSGLRRALMPPLYALYALDDFRP</sequence>
<dbReference type="PANTHER" id="PTHR13847:SF281">
    <property type="entry name" value="FAD DEPENDENT OXIDOREDUCTASE DOMAIN-CONTAINING PROTEIN"/>
    <property type="match status" value="1"/>
</dbReference>
<evidence type="ECO:0000259" key="2">
    <source>
        <dbReference type="Pfam" id="PF01266"/>
    </source>
</evidence>
<gene>
    <name evidence="3" type="ORF">ACERZ8_06095</name>
</gene>
<dbReference type="Gene3D" id="3.50.50.60">
    <property type="entry name" value="FAD/NAD(P)-binding domain"/>
    <property type="match status" value="1"/>
</dbReference>
<dbReference type="PANTHER" id="PTHR13847">
    <property type="entry name" value="SARCOSINE DEHYDROGENASE-RELATED"/>
    <property type="match status" value="1"/>
</dbReference>
<protein>
    <submittedName>
        <fullName evidence="3">NAD(P)/FAD-dependent oxidoreductase</fullName>
        <ecNumber evidence="3">1.-.-.-</ecNumber>
    </submittedName>
</protein>
<reference evidence="3 4" key="1">
    <citation type="submission" date="2024-08" db="EMBL/GenBank/DDBJ databases">
        <title>Tateyamaria sp. nov., isolated from marine algae.</title>
        <authorList>
            <person name="Choi B.J."/>
            <person name="Kim J.M."/>
            <person name="Lee J.K."/>
            <person name="Choi D.G."/>
            <person name="Bayburt H."/>
            <person name="Baek J.H."/>
            <person name="Han D.M."/>
            <person name="Jeon C.O."/>
        </authorList>
    </citation>
    <scope>NUCLEOTIDE SEQUENCE [LARGE SCALE GENOMIC DNA]</scope>
    <source>
        <strain evidence="3 4">KMU-156</strain>
    </source>
</reference>